<gene>
    <name evidence="1" type="ORF">AVEN_249302_1</name>
</gene>
<evidence type="ECO:0000313" key="1">
    <source>
        <dbReference type="EMBL" id="GBN43320.1"/>
    </source>
</evidence>
<dbReference type="Proteomes" id="UP000499080">
    <property type="component" value="Unassembled WGS sequence"/>
</dbReference>
<evidence type="ECO:0000313" key="2">
    <source>
        <dbReference type="Proteomes" id="UP000499080"/>
    </source>
</evidence>
<proteinExistence type="predicted"/>
<accession>A0A4Y2NYE5</accession>
<name>A0A4Y2NYE5_ARAVE</name>
<comment type="caution">
    <text evidence="1">The sequence shown here is derived from an EMBL/GenBank/DDBJ whole genome shotgun (WGS) entry which is preliminary data.</text>
</comment>
<dbReference type="EMBL" id="BGPR01009956">
    <property type="protein sequence ID" value="GBN43320.1"/>
    <property type="molecule type" value="Genomic_DNA"/>
</dbReference>
<protein>
    <submittedName>
        <fullName evidence="1">Uncharacterized protein</fullName>
    </submittedName>
</protein>
<organism evidence="1 2">
    <name type="scientific">Araneus ventricosus</name>
    <name type="common">Orbweaver spider</name>
    <name type="synonym">Epeira ventricosa</name>
    <dbReference type="NCBI Taxonomy" id="182803"/>
    <lineage>
        <taxon>Eukaryota</taxon>
        <taxon>Metazoa</taxon>
        <taxon>Ecdysozoa</taxon>
        <taxon>Arthropoda</taxon>
        <taxon>Chelicerata</taxon>
        <taxon>Arachnida</taxon>
        <taxon>Araneae</taxon>
        <taxon>Araneomorphae</taxon>
        <taxon>Entelegynae</taxon>
        <taxon>Araneoidea</taxon>
        <taxon>Araneidae</taxon>
        <taxon>Araneus</taxon>
    </lineage>
</organism>
<keyword evidence="2" id="KW-1185">Reference proteome</keyword>
<dbReference type="AlphaFoldDB" id="A0A4Y2NYE5"/>
<reference evidence="1 2" key="1">
    <citation type="journal article" date="2019" name="Sci. Rep.">
        <title>Orb-weaving spider Araneus ventricosus genome elucidates the spidroin gene catalogue.</title>
        <authorList>
            <person name="Kono N."/>
            <person name="Nakamura H."/>
            <person name="Ohtoshi R."/>
            <person name="Moran D.A.P."/>
            <person name="Shinohara A."/>
            <person name="Yoshida Y."/>
            <person name="Fujiwara M."/>
            <person name="Mori M."/>
            <person name="Tomita M."/>
            <person name="Arakawa K."/>
        </authorList>
    </citation>
    <scope>NUCLEOTIDE SEQUENCE [LARGE SCALE GENOMIC DNA]</scope>
</reference>
<sequence>MSDFNFKLKTRSNKSGLSVVCSDGRKFSVISGHFGLAVNVMNRSGAPYLAMMEIVSAHRSLMFRGDPSNDEGRITGNWNSCPHVLGRAQFVTAVDVF</sequence>